<protein>
    <recommendedName>
        <fullName evidence="9">Glucuronosyltransferase</fullName>
    </recommendedName>
</protein>
<keyword evidence="3 4" id="KW-0808">Transferase</keyword>
<evidence type="ECO:0000313" key="7">
    <source>
        <dbReference type="EMBL" id="CAG7716503.1"/>
    </source>
</evidence>
<keyword evidence="2 4" id="KW-0328">Glycosyltransferase</keyword>
<dbReference type="PANTHER" id="PTHR48043">
    <property type="entry name" value="EG:EG0003.4 PROTEIN-RELATED"/>
    <property type="match status" value="1"/>
</dbReference>
<organism evidence="7 8">
    <name type="scientific">Allacma fusca</name>
    <dbReference type="NCBI Taxonomy" id="39272"/>
    <lineage>
        <taxon>Eukaryota</taxon>
        <taxon>Metazoa</taxon>
        <taxon>Ecdysozoa</taxon>
        <taxon>Arthropoda</taxon>
        <taxon>Hexapoda</taxon>
        <taxon>Collembola</taxon>
        <taxon>Symphypleona</taxon>
        <taxon>Sminthuridae</taxon>
        <taxon>Allacma</taxon>
    </lineage>
</organism>
<feature type="compositionally biased region" description="Basic residues" evidence="5">
    <location>
        <begin position="531"/>
        <end position="544"/>
    </location>
</feature>
<name>A0A8J2J8L7_9HEXA</name>
<sequence length="544" mass="63020">MILKTAIIALALSQVVSGAKILFFFGFSTYTDRITVWPLVEALVAKGHEVTFLSPYTPQEKEKNPKVVELHPPALVEVMSAGFGNVLERRLENSHESLWHDFREKGTQVCEAIFKEDESREYFKNAEFDLLIINSLHNECAYGLAYKYSAPFMLFGTSSVFLWQPDTYGFFPETSWIPDVTMKISLPLAFLQRVHNTLHPIYWYVTRHWNDFPEMDKILREALEIKRMPPLEELEKNTSLILQNNHYSIEFARTLPPLFVSVAGLHIQEPGKREPLPKEVEQFVEESEEEGFMYISFGPLVNISSMSDTFQNVLYDVLGSFNIRFVWSWNEPRPEKMPSNVMTTPWVPQQTILAHPKIKGFISHAGLLSVQESVANGVPLVVLPVFMEQDYNAEKVERQGYGIRVEIARLKREGLSDAISNILNEPKYTEKALEMSKLFLDRPMKPLETAVWWTEYVLRHKGSVNLTPWSQSQNWFQRRTLDVYGFLLSIVFFLMIVFYILMRQVCLMILAFDEDEEESKSKHSSPQGSPKFKRPGKYIKQKYL</sequence>
<dbReference type="InterPro" id="IPR002213">
    <property type="entry name" value="UDP_glucos_trans"/>
</dbReference>
<evidence type="ECO:0000313" key="8">
    <source>
        <dbReference type="Proteomes" id="UP000708208"/>
    </source>
</evidence>
<feature type="transmembrane region" description="Helical" evidence="6">
    <location>
        <begin position="483"/>
        <end position="502"/>
    </location>
</feature>
<evidence type="ECO:0000256" key="3">
    <source>
        <dbReference type="ARBA" id="ARBA00022679"/>
    </source>
</evidence>
<evidence type="ECO:0008006" key="9">
    <source>
        <dbReference type="Google" id="ProtNLM"/>
    </source>
</evidence>
<gene>
    <name evidence="7" type="ORF">AFUS01_LOCUS6009</name>
</gene>
<keyword evidence="6" id="KW-1133">Transmembrane helix</keyword>
<dbReference type="InterPro" id="IPR035595">
    <property type="entry name" value="UDP_glycos_trans_CS"/>
</dbReference>
<evidence type="ECO:0000256" key="5">
    <source>
        <dbReference type="SAM" id="MobiDB-lite"/>
    </source>
</evidence>
<proteinExistence type="inferred from homology"/>
<comment type="similarity">
    <text evidence="1 4">Belongs to the UDP-glycosyltransferase family.</text>
</comment>
<feature type="region of interest" description="Disordered" evidence="5">
    <location>
        <begin position="519"/>
        <end position="544"/>
    </location>
</feature>
<dbReference type="PANTHER" id="PTHR48043:SF159">
    <property type="entry name" value="EG:EG0003.4 PROTEIN-RELATED"/>
    <property type="match status" value="1"/>
</dbReference>
<dbReference type="PROSITE" id="PS00375">
    <property type="entry name" value="UDPGT"/>
    <property type="match status" value="1"/>
</dbReference>
<accession>A0A8J2J8L7</accession>
<dbReference type="Proteomes" id="UP000708208">
    <property type="component" value="Unassembled WGS sequence"/>
</dbReference>
<dbReference type="OrthoDB" id="5835829at2759"/>
<keyword evidence="6" id="KW-0472">Membrane</keyword>
<dbReference type="Pfam" id="PF00201">
    <property type="entry name" value="UDPGT"/>
    <property type="match status" value="1"/>
</dbReference>
<dbReference type="FunFam" id="3.40.50.2000:FF:000021">
    <property type="entry name" value="UDP-glucuronosyltransferase"/>
    <property type="match status" value="1"/>
</dbReference>
<dbReference type="InterPro" id="IPR050271">
    <property type="entry name" value="UDP-glycosyltransferase"/>
</dbReference>
<evidence type="ECO:0000256" key="2">
    <source>
        <dbReference type="ARBA" id="ARBA00022676"/>
    </source>
</evidence>
<evidence type="ECO:0000256" key="1">
    <source>
        <dbReference type="ARBA" id="ARBA00009995"/>
    </source>
</evidence>
<comment type="caution">
    <text evidence="7">The sequence shown here is derived from an EMBL/GenBank/DDBJ whole genome shotgun (WGS) entry which is preliminary data.</text>
</comment>
<dbReference type="CDD" id="cd03784">
    <property type="entry name" value="GT1_Gtf-like"/>
    <property type="match status" value="1"/>
</dbReference>
<keyword evidence="8" id="KW-1185">Reference proteome</keyword>
<evidence type="ECO:0000256" key="4">
    <source>
        <dbReference type="RuleBase" id="RU003718"/>
    </source>
</evidence>
<dbReference type="GO" id="GO:0008194">
    <property type="term" value="F:UDP-glycosyltransferase activity"/>
    <property type="evidence" value="ECO:0007669"/>
    <property type="project" value="InterPro"/>
</dbReference>
<reference evidence="7" key="1">
    <citation type="submission" date="2021-06" db="EMBL/GenBank/DDBJ databases">
        <authorList>
            <person name="Hodson N. C."/>
            <person name="Mongue J. A."/>
            <person name="Jaron S. K."/>
        </authorList>
    </citation>
    <scope>NUCLEOTIDE SEQUENCE</scope>
</reference>
<dbReference type="EMBL" id="CAJVCH010039071">
    <property type="protein sequence ID" value="CAG7716503.1"/>
    <property type="molecule type" value="Genomic_DNA"/>
</dbReference>
<dbReference type="AlphaFoldDB" id="A0A8J2J8L7"/>
<evidence type="ECO:0000256" key="6">
    <source>
        <dbReference type="SAM" id="Phobius"/>
    </source>
</evidence>
<keyword evidence="6" id="KW-0812">Transmembrane</keyword>